<dbReference type="AlphaFoldDB" id="A0A2M7CQ08"/>
<sequence length="89" mass="9742">ADLAVIENFAEKDDVGIAESVGIVLQTVEKSAQHRESVEVGGEQTELMERGTQAEIVLGIEQQKIAGSVALGPETHPIDRLLHRKRRQD</sequence>
<gene>
    <name evidence="1" type="ORF">COS33_01735</name>
</gene>
<name>A0A2M7CQ08_9BACT</name>
<organism evidence="1 2">
    <name type="scientific">Candidatus Wolfebacteria bacterium CG02_land_8_20_14_3_00_37_12</name>
    <dbReference type="NCBI Taxonomy" id="1975066"/>
    <lineage>
        <taxon>Bacteria</taxon>
        <taxon>Candidatus Wolfeibacteriota</taxon>
    </lineage>
</organism>
<dbReference type="EMBL" id="PEUH01000040">
    <property type="protein sequence ID" value="PIV31713.1"/>
    <property type="molecule type" value="Genomic_DNA"/>
</dbReference>
<feature type="non-terminal residue" evidence="1">
    <location>
        <position position="89"/>
    </location>
</feature>
<proteinExistence type="predicted"/>
<comment type="caution">
    <text evidence="1">The sequence shown here is derived from an EMBL/GenBank/DDBJ whole genome shotgun (WGS) entry which is preliminary data.</text>
</comment>
<dbReference type="Proteomes" id="UP000230595">
    <property type="component" value="Unassembled WGS sequence"/>
</dbReference>
<evidence type="ECO:0000313" key="1">
    <source>
        <dbReference type="EMBL" id="PIV31713.1"/>
    </source>
</evidence>
<feature type="non-terminal residue" evidence="1">
    <location>
        <position position="1"/>
    </location>
</feature>
<evidence type="ECO:0000313" key="2">
    <source>
        <dbReference type="Proteomes" id="UP000230595"/>
    </source>
</evidence>
<protein>
    <submittedName>
        <fullName evidence="1">Uncharacterized protein</fullName>
    </submittedName>
</protein>
<accession>A0A2M7CQ08</accession>
<reference evidence="2" key="1">
    <citation type="submission" date="2017-09" db="EMBL/GenBank/DDBJ databases">
        <title>Depth-based differentiation of microbial function through sediment-hosted aquifers and enrichment of novel symbionts in the deep terrestrial subsurface.</title>
        <authorList>
            <person name="Probst A.J."/>
            <person name="Ladd B."/>
            <person name="Jarett J.K."/>
            <person name="Geller-Mcgrath D.E."/>
            <person name="Sieber C.M.K."/>
            <person name="Emerson J.B."/>
            <person name="Anantharaman K."/>
            <person name="Thomas B.C."/>
            <person name="Malmstrom R."/>
            <person name="Stieglmeier M."/>
            <person name="Klingl A."/>
            <person name="Woyke T."/>
            <person name="Ryan C.M."/>
            <person name="Banfield J.F."/>
        </authorList>
    </citation>
    <scope>NUCLEOTIDE SEQUENCE [LARGE SCALE GENOMIC DNA]</scope>
</reference>